<dbReference type="AlphaFoldDB" id="A0A4Q9DK45"/>
<dbReference type="Gene3D" id="3.10.129.10">
    <property type="entry name" value="Hotdog Thioesterase"/>
    <property type="match status" value="1"/>
</dbReference>
<protein>
    <submittedName>
        <fullName evidence="3">Acyl-CoA thioesterase</fullName>
    </submittedName>
</protein>
<dbReference type="PROSITE" id="PS01328">
    <property type="entry name" value="4HBCOA_THIOESTERASE"/>
    <property type="match status" value="1"/>
</dbReference>
<dbReference type="GO" id="GO:0047617">
    <property type="term" value="F:fatty acyl-CoA hydrolase activity"/>
    <property type="evidence" value="ECO:0007669"/>
    <property type="project" value="TreeGrafter"/>
</dbReference>
<dbReference type="InterPro" id="IPR008272">
    <property type="entry name" value="HB-CoA_thioesterase_AS"/>
</dbReference>
<dbReference type="PANTHER" id="PTHR31793">
    <property type="entry name" value="4-HYDROXYBENZOYL-COA THIOESTERASE FAMILY MEMBER"/>
    <property type="match status" value="1"/>
</dbReference>
<dbReference type="PANTHER" id="PTHR31793:SF27">
    <property type="entry name" value="NOVEL THIOESTERASE SUPERFAMILY DOMAIN AND SAPOSIN A-TYPE DOMAIN CONTAINING PROTEIN (0610012H03RIK)"/>
    <property type="match status" value="1"/>
</dbReference>
<name>A0A4Q9DK45_9BACL</name>
<accession>A0A4Q9DK45</accession>
<evidence type="ECO:0000313" key="4">
    <source>
        <dbReference type="Proteomes" id="UP000293142"/>
    </source>
</evidence>
<dbReference type="RefSeq" id="WP_131015946.1">
    <property type="nucleotide sequence ID" value="NZ_SIRE01000018.1"/>
</dbReference>
<gene>
    <name evidence="3" type="ORF">EYB31_23860</name>
</gene>
<dbReference type="CDD" id="cd00586">
    <property type="entry name" value="4HBT"/>
    <property type="match status" value="1"/>
</dbReference>
<dbReference type="NCBIfam" id="TIGR00051">
    <property type="entry name" value="YbgC/FadM family acyl-CoA thioesterase"/>
    <property type="match status" value="1"/>
</dbReference>
<dbReference type="PIRSF" id="PIRSF003230">
    <property type="entry name" value="YbgC"/>
    <property type="match status" value="1"/>
</dbReference>
<proteinExistence type="inferred from homology"/>
<evidence type="ECO:0000313" key="3">
    <source>
        <dbReference type="EMBL" id="TBL75051.1"/>
    </source>
</evidence>
<evidence type="ECO:0000256" key="2">
    <source>
        <dbReference type="ARBA" id="ARBA00022801"/>
    </source>
</evidence>
<organism evidence="3 4">
    <name type="scientific">Paenibacillus thalictri</name>
    <dbReference type="NCBI Taxonomy" id="2527873"/>
    <lineage>
        <taxon>Bacteria</taxon>
        <taxon>Bacillati</taxon>
        <taxon>Bacillota</taxon>
        <taxon>Bacilli</taxon>
        <taxon>Bacillales</taxon>
        <taxon>Paenibacillaceae</taxon>
        <taxon>Paenibacillus</taxon>
    </lineage>
</organism>
<dbReference type="Pfam" id="PF13279">
    <property type="entry name" value="4HBT_2"/>
    <property type="match status" value="1"/>
</dbReference>
<keyword evidence="2" id="KW-0378">Hydrolase</keyword>
<reference evidence="3 4" key="1">
    <citation type="submission" date="2019-02" db="EMBL/GenBank/DDBJ databases">
        <title>Paenibacillus sp. nov., isolated from surface-sterilized tissue of Thalictrum simplex L.</title>
        <authorList>
            <person name="Tuo L."/>
        </authorList>
    </citation>
    <scope>NUCLEOTIDE SEQUENCE [LARGE SCALE GENOMIC DNA]</scope>
    <source>
        <strain evidence="3 4">N2SHLJ1</strain>
    </source>
</reference>
<dbReference type="InterPro" id="IPR029069">
    <property type="entry name" value="HotDog_dom_sf"/>
</dbReference>
<sequence length="160" mass="18409">MWHKHTIRVRYQETDQMGVVYHANYLNWFEIGRTELIRALGMTYQSLEERGLLLPVTEANMAFRQPARYDDVVGIYTRIVSHSNVRLEFASEIRRLPAVQDSAIRIADAEIGKEGELLVSGGTRHVWVGRNWKPQRIDKEAPDLFALLNANKEKGSETDV</sequence>
<dbReference type="InterPro" id="IPR006684">
    <property type="entry name" value="YbgC/YbaW"/>
</dbReference>
<evidence type="ECO:0000256" key="1">
    <source>
        <dbReference type="ARBA" id="ARBA00005953"/>
    </source>
</evidence>
<dbReference type="OrthoDB" id="9800856at2"/>
<comment type="caution">
    <text evidence="3">The sequence shown here is derived from an EMBL/GenBank/DDBJ whole genome shotgun (WGS) entry which is preliminary data.</text>
</comment>
<keyword evidence="4" id="KW-1185">Reference proteome</keyword>
<comment type="similarity">
    <text evidence="1">Belongs to the 4-hydroxybenzoyl-CoA thioesterase family.</text>
</comment>
<dbReference type="Proteomes" id="UP000293142">
    <property type="component" value="Unassembled WGS sequence"/>
</dbReference>
<dbReference type="SUPFAM" id="SSF54637">
    <property type="entry name" value="Thioesterase/thiol ester dehydrase-isomerase"/>
    <property type="match status" value="1"/>
</dbReference>
<dbReference type="InterPro" id="IPR050563">
    <property type="entry name" value="4-hydroxybenzoyl-CoA_TE"/>
</dbReference>
<dbReference type="EMBL" id="SIRE01000018">
    <property type="protein sequence ID" value="TBL75051.1"/>
    <property type="molecule type" value="Genomic_DNA"/>
</dbReference>